<dbReference type="Pfam" id="PF13602">
    <property type="entry name" value="ADH_zinc_N_2"/>
    <property type="match status" value="1"/>
</dbReference>
<name>A0A7W4PIT0_9PROT</name>
<dbReference type="EMBL" id="JABEQP010000024">
    <property type="protein sequence ID" value="MBB2199612.1"/>
    <property type="molecule type" value="Genomic_DNA"/>
</dbReference>
<evidence type="ECO:0000313" key="2">
    <source>
        <dbReference type="Proteomes" id="UP000530320"/>
    </source>
</evidence>
<organism evidence="1 2">
    <name type="scientific">Gluconacetobacter dulcium</name>
    <dbReference type="NCBI Taxonomy" id="2729096"/>
    <lineage>
        <taxon>Bacteria</taxon>
        <taxon>Pseudomonadati</taxon>
        <taxon>Pseudomonadota</taxon>
        <taxon>Alphaproteobacteria</taxon>
        <taxon>Acetobacterales</taxon>
        <taxon>Acetobacteraceae</taxon>
        <taxon>Gluconacetobacter</taxon>
    </lineage>
</organism>
<dbReference type="Gene3D" id="3.90.180.10">
    <property type="entry name" value="Medium-chain alcohol dehydrogenases, catalytic domain"/>
    <property type="match status" value="1"/>
</dbReference>
<proteinExistence type="predicted"/>
<accession>A0A7W4PIT0</accession>
<dbReference type="AlphaFoldDB" id="A0A7W4PIT0"/>
<sequence length="34" mass="3570">MTNPIGAEYPLREAARAHADLESGKTTGSVILTV</sequence>
<gene>
    <name evidence="1" type="ORF">HLH44_19620</name>
</gene>
<evidence type="ECO:0000313" key="1">
    <source>
        <dbReference type="EMBL" id="MBB2199612.1"/>
    </source>
</evidence>
<comment type="caution">
    <text evidence="1">The sequence shown here is derived from an EMBL/GenBank/DDBJ whole genome shotgun (WGS) entry which is preliminary data.</text>
</comment>
<protein>
    <submittedName>
        <fullName evidence="1">Zinc-binding dehydrogenase</fullName>
    </submittedName>
</protein>
<dbReference type="Proteomes" id="UP000530320">
    <property type="component" value="Unassembled WGS sequence"/>
</dbReference>
<dbReference type="RefSeq" id="WP_183010541.1">
    <property type="nucleotide sequence ID" value="NZ_JABEQP010000024.1"/>
</dbReference>
<reference evidence="1 2" key="1">
    <citation type="submission" date="2020-04" db="EMBL/GenBank/DDBJ databases">
        <title>Description of novel Gluconacetobacter.</title>
        <authorList>
            <person name="Sombolestani A."/>
        </authorList>
    </citation>
    <scope>NUCLEOTIDE SEQUENCE [LARGE SCALE GENOMIC DNA]</scope>
    <source>
        <strain evidence="1 2">LMG 22058</strain>
    </source>
</reference>